<evidence type="ECO:0000313" key="2">
    <source>
        <dbReference type="Proteomes" id="UP001077788"/>
    </source>
</evidence>
<comment type="caution">
    <text evidence="1">The sequence shown here is derived from an EMBL/GenBank/DDBJ whole genome shotgun (WGS) entry which is preliminary data.</text>
</comment>
<dbReference type="EMBL" id="JAPQFC010000278">
    <property type="protein sequence ID" value="MCY6524809.1"/>
    <property type="molecule type" value="Genomic_DNA"/>
</dbReference>
<protein>
    <submittedName>
        <fullName evidence="1">Uncharacterized protein</fullName>
    </submittedName>
</protein>
<reference evidence="1" key="1">
    <citation type="journal article" date="2021" name="Vet Sci">
        <title>O-Serogroups and Pathovirotypes of Escherichia coli Isolated from Post-Weaning Piglets Showing Diarrhoea and/or Oedema in South Korea.</title>
        <authorList>
            <person name="Byun J.W."/>
            <person name="Moon B.Y."/>
            <person name="Do K.H."/>
            <person name="Lee K."/>
            <person name="Lee H.Y."/>
            <person name="Kim W.I."/>
            <person name="So B."/>
            <person name="Lee W.K."/>
        </authorList>
    </citation>
    <scope>NUCLEOTIDE SEQUENCE</scope>
    <source>
        <strain evidence="1">84/14</strain>
    </source>
</reference>
<dbReference type="RefSeq" id="WP_267991915.1">
    <property type="nucleotide sequence ID" value="NZ_JAPQFC010000278.1"/>
</dbReference>
<dbReference type="Proteomes" id="UP001077788">
    <property type="component" value="Unassembled WGS sequence"/>
</dbReference>
<feature type="non-terminal residue" evidence="1">
    <location>
        <position position="84"/>
    </location>
</feature>
<name>A0A9Q4DKD1_ACTPL</name>
<feature type="non-terminal residue" evidence="1">
    <location>
        <position position="1"/>
    </location>
</feature>
<sequence>SKLSSSEIEKITKTFMSADRQPTGPPPFLYVHFNEVGKLLVDMISYVLGFKTSEHIDEIVLVLLSAYSLGQPPAYKYNYAKFIA</sequence>
<evidence type="ECO:0000313" key="1">
    <source>
        <dbReference type="EMBL" id="MCY6524809.1"/>
    </source>
</evidence>
<dbReference type="AlphaFoldDB" id="A0A9Q4DKD1"/>
<proteinExistence type="predicted"/>
<gene>
    <name evidence="1" type="ORF">OYG11_11410</name>
</gene>
<organism evidence="1 2">
    <name type="scientific">Actinobacillus pleuropneumoniae</name>
    <name type="common">Haemophilus pleuropneumoniae</name>
    <dbReference type="NCBI Taxonomy" id="715"/>
    <lineage>
        <taxon>Bacteria</taxon>
        <taxon>Pseudomonadati</taxon>
        <taxon>Pseudomonadota</taxon>
        <taxon>Gammaproteobacteria</taxon>
        <taxon>Pasteurellales</taxon>
        <taxon>Pasteurellaceae</taxon>
        <taxon>Actinobacillus</taxon>
    </lineage>
</organism>
<reference evidence="1" key="2">
    <citation type="submission" date="2022-12" db="EMBL/GenBank/DDBJ databases">
        <authorList>
            <person name="Kardos G."/>
            <person name="Sarkozi R."/>
            <person name="Laczko L."/>
            <person name="Marton S."/>
            <person name="Makrai L."/>
            <person name="Banyai K."/>
            <person name="Fodor L."/>
        </authorList>
    </citation>
    <scope>NUCLEOTIDE SEQUENCE</scope>
    <source>
        <strain evidence="1">84/14</strain>
    </source>
</reference>
<accession>A0A9Q4DKD1</accession>